<comment type="similarity">
    <text evidence="2">Belongs to the UPF0389 family.</text>
</comment>
<dbReference type="EMBL" id="ACPB03011086">
    <property type="status" value="NOT_ANNOTATED_CDS"/>
    <property type="molecule type" value="Genomic_DNA"/>
</dbReference>
<dbReference type="OMA" id="NWARIKI"/>
<dbReference type="eggNOG" id="ENOG502T7YV">
    <property type="taxonomic scope" value="Eukaryota"/>
</dbReference>
<dbReference type="STRING" id="13249.T1IG06"/>
<evidence type="ECO:0000256" key="4">
    <source>
        <dbReference type="ARBA" id="ARBA00022989"/>
    </source>
</evidence>
<name>T1IG06_RHOPR</name>
<organism evidence="6 7">
    <name type="scientific">Rhodnius prolixus</name>
    <name type="common">Triatomid bug</name>
    <dbReference type="NCBI Taxonomy" id="13249"/>
    <lineage>
        <taxon>Eukaryota</taxon>
        <taxon>Metazoa</taxon>
        <taxon>Ecdysozoa</taxon>
        <taxon>Arthropoda</taxon>
        <taxon>Hexapoda</taxon>
        <taxon>Insecta</taxon>
        <taxon>Pterygota</taxon>
        <taxon>Neoptera</taxon>
        <taxon>Paraneoptera</taxon>
        <taxon>Hemiptera</taxon>
        <taxon>Heteroptera</taxon>
        <taxon>Panheteroptera</taxon>
        <taxon>Cimicomorpha</taxon>
        <taxon>Reduviidae</taxon>
        <taxon>Triatominae</taxon>
        <taxon>Rhodnius</taxon>
    </lineage>
</organism>
<dbReference type="VEuPathDB" id="VectorBase:RPRC015225"/>
<evidence type="ECO:0000256" key="3">
    <source>
        <dbReference type="ARBA" id="ARBA00022692"/>
    </source>
</evidence>
<dbReference type="AlphaFoldDB" id="T1IG06"/>
<protein>
    <submittedName>
        <fullName evidence="6">Uncharacterized protein</fullName>
    </submittedName>
</protein>
<dbReference type="HOGENOM" id="CLU_122911_2_1_1"/>
<dbReference type="Pfam" id="PF06388">
    <property type="entry name" value="DUF1075"/>
    <property type="match status" value="1"/>
</dbReference>
<dbReference type="GO" id="GO:0016020">
    <property type="term" value="C:membrane"/>
    <property type="evidence" value="ECO:0007669"/>
    <property type="project" value="UniProtKB-SubCell"/>
</dbReference>
<reference evidence="6" key="1">
    <citation type="submission" date="2015-05" db="UniProtKB">
        <authorList>
            <consortium name="EnsemblMetazoa"/>
        </authorList>
    </citation>
    <scope>IDENTIFICATION</scope>
</reference>
<keyword evidence="3" id="KW-0812">Transmembrane</keyword>
<dbReference type="InterPro" id="IPR009432">
    <property type="entry name" value="DUF1075"/>
</dbReference>
<dbReference type="InParanoid" id="T1IG06"/>
<evidence type="ECO:0000256" key="1">
    <source>
        <dbReference type="ARBA" id="ARBA00004167"/>
    </source>
</evidence>
<proteinExistence type="inferred from homology"/>
<evidence type="ECO:0000256" key="5">
    <source>
        <dbReference type="ARBA" id="ARBA00023136"/>
    </source>
</evidence>
<keyword evidence="4" id="KW-1133">Transmembrane helix</keyword>
<accession>T1IG06</accession>
<evidence type="ECO:0000256" key="2">
    <source>
        <dbReference type="ARBA" id="ARBA00007363"/>
    </source>
</evidence>
<dbReference type="PANTHER" id="PTHR13674:SF5">
    <property type="entry name" value="UPF0389 PROTEIN CG9231"/>
    <property type="match status" value="1"/>
</dbReference>
<keyword evidence="7" id="KW-1185">Reference proteome</keyword>
<keyword evidence="5" id="KW-0472">Membrane</keyword>
<dbReference type="EnsemblMetazoa" id="RPRC015225-RA">
    <property type="protein sequence ID" value="RPRC015225-PA"/>
    <property type="gene ID" value="RPRC015225"/>
</dbReference>
<dbReference type="Proteomes" id="UP000015103">
    <property type="component" value="Unassembled WGS sequence"/>
</dbReference>
<dbReference type="PANTHER" id="PTHR13674">
    <property type="entry name" value="GROWTH AND TRANSFORMATION-DEPENDENT PROTEIN"/>
    <property type="match status" value="1"/>
</dbReference>
<sequence>MLRLFLKNNFKSECNIIYLSSKKMSDKPQNIVAKETKAADSDASSFVNQHLHVPNRLERTLLVWTKMYKSKEDIPKRISIQAVEKARNKARIKISNYMMLATAIACVVVAFSGKRAAERGESVAKMNLEWHKKIKEDANKDVK</sequence>
<dbReference type="FunCoup" id="T1IG06">
    <property type="interactions" value="696"/>
</dbReference>
<evidence type="ECO:0000313" key="6">
    <source>
        <dbReference type="EnsemblMetazoa" id="RPRC015225-PA"/>
    </source>
</evidence>
<comment type="subcellular location">
    <subcellularLocation>
        <location evidence="1">Membrane</location>
        <topology evidence="1">Single-pass membrane protein</topology>
    </subcellularLocation>
</comment>
<evidence type="ECO:0000313" key="7">
    <source>
        <dbReference type="Proteomes" id="UP000015103"/>
    </source>
</evidence>